<dbReference type="STRING" id="266892.SAMN04488054_10140"/>
<keyword evidence="4" id="KW-1003">Cell membrane</keyword>
<dbReference type="SMART" id="SM00387">
    <property type="entry name" value="HATPase_c"/>
    <property type="match status" value="1"/>
</dbReference>
<dbReference type="InterPro" id="IPR003594">
    <property type="entry name" value="HATPase_dom"/>
</dbReference>
<dbReference type="Pfam" id="PF00672">
    <property type="entry name" value="HAMP"/>
    <property type="match status" value="1"/>
</dbReference>
<evidence type="ECO:0000256" key="2">
    <source>
        <dbReference type="ARBA" id="ARBA00004651"/>
    </source>
</evidence>
<evidence type="ECO:0000256" key="11">
    <source>
        <dbReference type="ARBA" id="ARBA00023136"/>
    </source>
</evidence>
<dbReference type="PANTHER" id="PTHR34220:SF7">
    <property type="entry name" value="SENSOR HISTIDINE KINASE YPDA"/>
    <property type="match status" value="1"/>
</dbReference>
<feature type="domain" description="HAMP" evidence="14">
    <location>
        <begin position="326"/>
        <end position="381"/>
    </location>
</feature>
<feature type="domain" description="Histidine kinase" evidence="13">
    <location>
        <begin position="402"/>
        <end position="594"/>
    </location>
</feature>
<evidence type="ECO:0000259" key="14">
    <source>
        <dbReference type="PROSITE" id="PS50885"/>
    </source>
</evidence>
<evidence type="ECO:0000256" key="4">
    <source>
        <dbReference type="ARBA" id="ARBA00022475"/>
    </source>
</evidence>
<proteinExistence type="predicted"/>
<keyword evidence="7" id="KW-0547">Nucleotide-binding</keyword>
<reference evidence="15 16" key="1">
    <citation type="submission" date="2016-10" db="EMBL/GenBank/DDBJ databases">
        <authorList>
            <person name="de Groot N.N."/>
        </authorList>
    </citation>
    <scope>NUCLEOTIDE SEQUENCE [LARGE SCALE GENOMIC DNA]</scope>
    <source>
        <strain evidence="15 16">CGMCC 1.6134</strain>
    </source>
</reference>
<evidence type="ECO:0000256" key="6">
    <source>
        <dbReference type="ARBA" id="ARBA00022679"/>
    </source>
</evidence>
<dbReference type="Gene3D" id="3.30.565.10">
    <property type="entry name" value="Histidine kinase-like ATPase, C-terminal domain"/>
    <property type="match status" value="1"/>
</dbReference>
<dbReference type="Pfam" id="PF06580">
    <property type="entry name" value="His_kinase"/>
    <property type="match status" value="1"/>
</dbReference>
<dbReference type="AlphaFoldDB" id="A0A1I4HWL6"/>
<evidence type="ECO:0000256" key="1">
    <source>
        <dbReference type="ARBA" id="ARBA00000085"/>
    </source>
</evidence>
<dbReference type="CDD" id="cd06225">
    <property type="entry name" value="HAMP"/>
    <property type="match status" value="1"/>
</dbReference>
<accession>A0A1I4HWL6</accession>
<dbReference type="SMART" id="SM00304">
    <property type="entry name" value="HAMP"/>
    <property type="match status" value="1"/>
</dbReference>
<evidence type="ECO:0000256" key="5">
    <source>
        <dbReference type="ARBA" id="ARBA00022553"/>
    </source>
</evidence>
<keyword evidence="9" id="KW-0067">ATP-binding</keyword>
<dbReference type="PROSITE" id="PS50109">
    <property type="entry name" value="HIS_KIN"/>
    <property type="match status" value="1"/>
</dbReference>
<dbReference type="Proteomes" id="UP000199668">
    <property type="component" value="Unassembled WGS sequence"/>
</dbReference>
<dbReference type="GO" id="GO:0005524">
    <property type="term" value="F:ATP binding"/>
    <property type="evidence" value="ECO:0007669"/>
    <property type="project" value="UniProtKB-KW"/>
</dbReference>
<dbReference type="InterPro" id="IPR004358">
    <property type="entry name" value="Sig_transdc_His_kin-like_C"/>
</dbReference>
<feature type="transmembrane region" description="Helical" evidence="12">
    <location>
        <begin position="37"/>
        <end position="59"/>
    </location>
</feature>
<dbReference type="InterPro" id="IPR050640">
    <property type="entry name" value="Bact_2-comp_sensor_kinase"/>
</dbReference>
<evidence type="ECO:0000256" key="8">
    <source>
        <dbReference type="ARBA" id="ARBA00022777"/>
    </source>
</evidence>
<dbReference type="InterPro" id="IPR005467">
    <property type="entry name" value="His_kinase_dom"/>
</dbReference>
<dbReference type="InterPro" id="IPR036890">
    <property type="entry name" value="HATPase_C_sf"/>
</dbReference>
<dbReference type="PROSITE" id="PS50885">
    <property type="entry name" value="HAMP"/>
    <property type="match status" value="1"/>
</dbReference>
<evidence type="ECO:0000256" key="12">
    <source>
        <dbReference type="SAM" id="Phobius"/>
    </source>
</evidence>
<keyword evidence="16" id="KW-1185">Reference proteome</keyword>
<evidence type="ECO:0000256" key="3">
    <source>
        <dbReference type="ARBA" id="ARBA00012438"/>
    </source>
</evidence>
<evidence type="ECO:0000256" key="10">
    <source>
        <dbReference type="ARBA" id="ARBA00023012"/>
    </source>
</evidence>
<sequence>MRINTGGWRRFYRLKTWLKLFHPTSIFNQFTKIRNKLFSLTFLLMAVFGVLGLFIFYLLSEIYENKIYEEAAGNLHLASNVLDNELKNMEDYSFQIVTNPTIQLYMEQLNAGSNGYNSYRIRMELLNRLNLYVNQQSYISSMITVDGNGNIINAGFSPDIDLNMEKLTERIQEAGGGHVWKGFPEEEVLVSAREIRKKENLSLDHLGYMITMIDLEAMINRTLNITSDKSFVIANENNILHSDTFEADAIDTFLDVSGTENYAVTDVGEDEFFVTHETSRYYDLTYYNTLPFEDVDSQKSLIYQLMAGYMVLVAVIAIFISRQSAKAISRPIEELTRRMKKVQQGEFDQVENEEPAYLRDEIGDLQRNFHIMLNKINDLIKENYTKQLVIKETEYKALQSQINPHFLYNTLDSIHWMAKMRQETQISSMAEALGNMMRNIISKKKPLIQVDEELEIVENYITIQKFRYGERLQFSLDQEPGTGDLNIPKLTIQPIVENAIQHALEEMMEPCTIRVGIVRQEEALAVIVRDSGPGIDEQKIRQIHEGVVKPKGSGIGLYNINERIHLMFGEDGGVTIENAEEGGTVITITLPYMRGEQDV</sequence>
<dbReference type="SUPFAM" id="SSF158472">
    <property type="entry name" value="HAMP domain-like"/>
    <property type="match status" value="1"/>
</dbReference>
<keyword evidence="6" id="KW-0808">Transferase</keyword>
<comment type="subcellular location">
    <subcellularLocation>
        <location evidence="2">Cell membrane</location>
        <topology evidence="2">Multi-pass membrane protein</topology>
    </subcellularLocation>
</comment>
<dbReference type="EC" id="2.7.13.3" evidence="3"/>
<dbReference type="OrthoDB" id="9776552at2"/>
<keyword evidence="5" id="KW-0597">Phosphoprotein</keyword>
<dbReference type="PRINTS" id="PR00344">
    <property type="entry name" value="BCTRLSENSOR"/>
</dbReference>
<keyword evidence="12" id="KW-1133">Transmembrane helix</keyword>
<evidence type="ECO:0000313" key="16">
    <source>
        <dbReference type="Proteomes" id="UP000199668"/>
    </source>
</evidence>
<evidence type="ECO:0000256" key="9">
    <source>
        <dbReference type="ARBA" id="ARBA00022840"/>
    </source>
</evidence>
<dbReference type="Pfam" id="PF02518">
    <property type="entry name" value="HATPase_c"/>
    <property type="match status" value="1"/>
</dbReference>
<protein>
    <recommendedName>
        <fullName evidence="3">histidine kinase</fullName>
        <ecNumber evidence="3">2.7.13.3</ecNumber>
    </recommendedName>
</protein>
<name>A0A1I4HWL6_9BACI</name>
<feature type="transmembrane region" description="Helical" evidence="12">
    <location>
        <begin position="301"/>
        <end position="320"/>
    </location>
</feature>
<dbReference type="SUPFAM" id="SSF55874">
    <property type="entry name" value="ATPase domain of HSP90 chaperone/DNA topoisomerase II/histidine kinase"/>
    <property type="match status" value="1"/>
</dbReference>
<evidence type="ECO:0000259" key="13">
    <source>
        <dbReference type="PROSITE" id="PS50109"/>
    </source>
</evidence>
<evidence type="ECO:0000256" key="7">
    <source>
        <dbReference type="ARBA" id="ARBA00022741"/>
    </source>
</evidence>
<gene>
    <name evidence="15" type="ORF">SAMN04488054_10140</name>
</gene>
<keyword evidence="11 12" id="KW-0472">Membrane</keyword>
<dbReference type="GO" id="GO:0005886">
    <property type="term" value="C:plasma membrane"/>
    <property type="evidence" value="ECO:0007669"/>
    <property type="project" value="UniProtKB-SubCell"/>
</dbReference>
<evidence type="ECO:0000313" key="15">
    <source>
        <dbReference type="EMBL" id="SFL46107.1"/>
    </source>
</evidence>
<dbReference type="InterPro" id="IPR003660">
    <property type="entry name" value="HAMP_dom"/>
</dbReference>
<comment type="catalytic activity">
    <reaction evidence="1">
        <text>ATP + protein L-histidine = ADP + protein N-phospho-L-histidine.</text>
        <dbReference type="EC" id="2.7.13.3"/>
    </reaction>
</comment>
<dbReference type="Gene3D" id="6.10.340.10">
    <property type="match status" value="1"/>
</dbReference>
<dbReference type="EMBL" id="FOTY01000001">
    <property type="protein sequence ID" value="SFL46107.1"/>
    <property type="molecule type" value="Genomic_DNA"/>
</dbReference>
<keyword evidence="10" id="KW-0902">Two-component regulatory system</keyword>
<dbReference type="InterPro" id="IPR010559">
    <property type="entry name" value="Sig_transdc_His_kin_internal"/>
</dbReference>
<dbReference type="GO" id="GO:0000155">
    <property type="term" value="F:phosphorelay sensor kinase activity"/>
    <property type="evidence" value="ECO:0007669"/>
    <property type="project" value="InterPro"/>
</dbReference>
<keyword evidence="8 15" id="KW-0418">Kinase</keyword>
<keyword evidence="12" id="KW-0812">Transmembrane</keyword>
<dbReference type="RefSeq" id="WP_090925028.1">
    <property type="nucleotide sequence ID" value="NZ_FOTY01000001.1"/>
</dbReference>
<organism evidence="15 16">
    <name type="scientific">Salibacterium qingdaonense</name>
    <dbReference type="NCBI Taxonomy" id="266892"/>
    <lineage>
        <taxon>Bacteria</taxon>
        <taxon>Bacillati</taxon>
        <taxon>Bacillota</taxon>
        <taxon>Bacilli</taxon>
        <taxon>Bacillales</taxon>
        <taxon>Bacillaceae</taxon>
    </lineage>
</organism>
<dbReference type="PANTHER" id="PTHR34220">
    <property type="entry name" value="SENSOR HISTIDINE KINASE YPDA"/>
    <property type="match status" value="1"/>
</dbReference>